<comment type="caution">
    <text evidence="1">The sequence shown here is derived from an EMBL/GenBank/DDBJ whole genome shotgun (WGS) entry which is preliminary data.</text>
</comment>
<dbReference type="InterPro" id="IPR016181">
    <property type="entry name" value="Acyl_CoA_acyltransferase"/>
</dbReference>
<dbReference type="Pfam" id="PF13444">
    <property type="entry name" value="Acetyltransf_5"/>
    <property type="match status" value="1"/>
</dbReference>
<dbReference type="Gene3D" id="3.40.630.30">
    <property type="match status" value="1"/>
</dbReference>
<sequence length="195" mass="23204">MNFTFLEVKDSNLLEDVFKFRYKILLEIYPEYLQNLNLSEEKEYDKYDPYSVHFAVLDENYEICATVRLIHSSPLGYPTENYMKTDSDSFQRDKLGEMSRIFIDSKYRKLKTTKCIIHGLIKLIYIKMIQLDIEYTYGSLESNFLRLLKIYKLNYVTIGEEQKHKYFGLRHPCILYTKQLVADNPELDKTIGEPS</sequence>
<reference evidence="1 2" key="1">
    <citation type="journal article" date="2012" name="Proc. Natl. Acad. Sci. U.S.A.">
        <title>Genome and physiology of a model Epsilonproteobacterium responsible for sulfide detoxification in marine oxygen depletion zones.</title>
        <authorList>
            <person name="Grote J."/>
            <person name="Schott T."/>
            <person name="Bruckner C.G."/>
            <person name="Glockner F.O."/>
            <person name="Jost G."/>
            <person name="Teeling H."/>
            <person name="Labrenz M."/>
            <person name="Jurgens K."/>
        </authorList>
    </citation>
    <scope>NUCLEOTIDE SEQUENCE [LARGE SCALE GENOMIC DNA]</scope>
    <source>
        <strain evidence="1 2">GD1</strain>
    </source>
</reference>
<dbReference type="EMBL" id="AFRZ01000001">
    <property type="protein sequence ID" value="EHP31290.1"/>
    <property type="molecule type" value="Genomic_DNA"/>
</dbReference>
<keyword evidence="1" id="KW-0808">Transferase</keyword>
<evidence type="ECO:0000313" key="1">
    <source>
        <dbReference type="EMBL" id="EHP31290.1"/>
    </source>
</evidence>
<protein>
    <submittedName>
        <fullName evidence="1">Protein containing conserved structural domain (Acyl-CoA N-acyltransferase-like)</fullName>
    </submittedName>
</protein>
<dbReference type="SUPFAM" id="SSF55729">
    <property type="entry name" value="Acyl-CoA N-acyltransferases (Nat)"/>
    <property type="match status" value="1"/>
</dbReference>
<dbReference type="HOGENOM" id="CLU_1395687_0_0_7"/>
<organism evidence="1 2">
    <name type="scientific">Sulfurimonas gotlandica (strain DSM 19862 / JCM 16533 / GD1)</name>
    <dbReference type="NCBI Taxonomy" id="929558"/>
    <lineage>
        <taxon>Bacteria</taxon>
        <taxon>Pseudomonadati</taxon>
        <taxon>Campylobacterota</taxon>
        <taxon>Epsilonproteobacteria</taxon>
        <taxon>Campylobacterales</taxon>
        <taxon>Sulfurimonadaceae</taxon>
        <taxon>Sulfurimonas</taxon>
    </lineage>
</organism>
<name>B6BJP4_SULGG</name>
<dbReference type="eggNOG" id="COG3916">
    <property type="taxonomic scope" value="Bacteria"/>
</dbReference>
<dbReference type="STRING" id="929558.SMGD1_2768"/>
<dbReference type="GO" id="GO:0016746">
    <property type="term" value="F:acyltransferase activity"/>
    <property type="evidence" value="ECO:0007669"/>
    <property type="project" value="UniProtKB-KW"/>
</dbReference>
<accession>H1FTI1</accession>
<keyword evidence="1" id="KW-0012">Acyltransferase</keyword>
<gene>
    <name evidence="1" type="ORF">SMGD1_2768</name>
</gene>
<proteinExistence type="predicted"/>
<keyword evidence="2" id="KW-1185">Reference proteome</keyword>
<evidence type="ECO:0000313" key="2">
    <source>
        <dbReference type="Proteomes" id="UP000006431"/>
    </source>
</evidence>
<accession>B6BJP4</accession>
<dbReference type="RefSeq" id="WP_008337591.1">
    <property type="nucleotide sequence ID" value="NZ_AFRZ01000001.1"/>
</dbReference>
<dbReference type="PATRIC" id="fig|929558.5.peg.2758"/>
<dbReference type="AlphaFoldDB" id="B6BJP4"/>
<dbReference type="Proteomes" id="UP000006431">
    <property type="component" value="Unassembled WGS sequence"/>
</dbReference>
<dbReference type="OrthoDB" id="5334244at2"/>